<comment type="caution">
    <text evidence="2">The sequence shown here is derived from an EMBL/GenBank/DDBJ whole genome shotgun (WGS) entry which is preliminary data.</text>
</comment>
<protein>
    <submittedName>
        <fullName evidence="2">Uncharacterized protein</fullName>
    </submittedName>
</protein>
<dbReference type="Proteomes" id="UP001499989">
    <property type="component" value="Unassembled WGS sequence"/>
</dbReference>
<organism evidence="2 3">
    <name type="scientific">Streptomyces violaceolatus</name>
    <dbReference type="NCBI Taxonomy" id="67378"/>
    <lineage>
        <taxon>Bacteria</taxon>
        <taxon>Bacillati</taxon>
        <taxon>Actinomycetota</taxon>
        <taxon>Actinomycetes</taxon>
        <taxon>Kitasatosporales</taxon>
        <taxon>Streptomycetaceae</taxon>
        <taxon>Streptomyces</taxon>
        <taxon>Streptomyces violaceoruber group</taxon>
    </lineage>
</organism>
<reference evidence="2 3" key="1">
    <citation type="journal article" date="2019" name="Int. J. Syst. Evol. Microbiol.">
        <title>The Global Catalogue of Microorganisms (GCM) 10K type strain sequencing project: providing services to taxonomists for standard genome sequencing and annotation.</title>
        <authorList>
            <consortium name="The Broad Institute Genomics Platform"/>
            <consortium name="The Broad Institute Genome Sequencing Center for Infectious Disease"/>
            <person name="Wu L."/>
            <person name="Ma J."/>
        </authorList>
    </citation>
    <scope>NUCLEOTIDE SEQUENCE [LARGE SCALE GENOMIC DNA]</scope>
    <source>
        <strain evidence="2 3">JCM 4531</strain>
    </source>
</reference>
<keyword evidence="3" id="KW-1185">Reference proteome</keyword>
<dbReference type="EMBL" id="BAAASK010000057">
    <property type="protein sequence ID" value="GAA2705211.1"/>
    <property type="molecule type" value="Genomic_DNA"/>
</dbReference>
<feature type="region of interest" description="Disordered" evidence="1">
    <location>
        <begin position="1"/>
        <end position="20"/>
    </location>
</feature>
<name>A0ABN3TID5_9ACTN</name>
<evidence type="ECO:0000256" key="1">
    <source>
        <dbReference type="SAM" id="MobiDB-lite"/>
    </source>
</evidence>
<gene>
    <name evidence="2" type="ORF">GCM10010310_80020</name>
</gene>
<accession>A0ABN3TID5</accession>
<sequence>MGSDALRPGSWPEVEPRTPAHQAVEISEYETLSILLDAEADPNEVCFGLTLLTQRLLQRFLTLTPAKSAGSARDE</sequence>
<dbReference type="RefSeq" id="WP_038534177.1">
    <property type="nucleotide sequence ID" value="NZ_BAAASK010000057.1"/>
</dbReference>
<proteinExistence type="predicted"/>
<evidence type="ECO:0000313" key="3">
    <source>
        <dbReference type="Proteomes" id="UP001499989"/>
    </source>
</evidence>
<evidence type="ECO:0000313" key="2">
    <source>
        <dbReference type="EMBL" id="GAA2705211.1"/>
    </source>
</evidence>